<dbReference type="AlphaFoldDB" id="A0A1K0GGF3"/>
<name>A0A1K0GGF3_9ACTN</name>
<evidence type="ECO:0000313" key="4">
    <source>
        <dbReference type="EMBL" id="OJF11262.1"/>
    </source>
</evidence>
<dbReference type="SUPFAM" id="SSF53300">
    <property type="entry name" value="vWA-like"/>
    <property type="match status" value="1"/>
</dbReference>
<feature type="region of interest" description="Disordered" evidence="1">
    <location>
        <begin position="660"/>
        <end position="717"/>
    </location>
</feature>
<evidence type="ECO:0000259" key="2">
    <source>
        <dbReference type="PROSITE" id="PS50234"/>
    </source>
</evidence>
<organism evidence="4 5">
    <name type="scientific">Couchioplanes caeruleus subsp. caeruleus</name>
    <dbReference type="NCBI Taxonomy" id="56427"/>
    <lineage>
        <taxon>Bacteria</taxon>
        <taxon>Bacillati</taxon>
        <taxon>Actinomycetota</taxon>
        <taxon>Actinomycetes</taxon>
        <taxon>Micromonosporales</taxon>
        <taxon>Micromonosporaceae</taxon>
        <taxon>Couchioplanes</taxon>
    </lineage>
</organism>
<dbReference type="RefSeq" id="WP_071808241.1">
    <property type="nucleotide sequence ID" value="NZ_MEIA01000391.1"/>
</dbReference>
<feature type="compositionally biased region" description="Low complexity" evidence="1">
    <location>
        <begin position="698"/>
        <end position="713"/>
    </location>
</feature>
<comment type="caution">
    <text evidence="4">The sequence shown here is derived from an EMBL/GenBank/DDBJ whole genome shotgun (WGS) entry which is preliminary data.</text>
</comment>
<dbReference type="PANTHER" id="PTHR45737">
    <property type="entry name" value="VON WILLEBRAND FACTOR A DOMAIN-CONTAINING PROTEIN 5A"/>
    <property type="match status" value="1"/>
</dbReference>
<dbReference type="SMART" id="SM00327">
    <property type="entry name" value="VWA"/>
    <property type="match status" value="1"/>
</dbReference>
<reference evidence="4 5" key="1">
    <citation type="submission" date="2016-09" db="EMBL/GenBank/DDBJ databases">
        <title>Couchioplanes caeruleus draft genome sequence.</title>
        <authorList>
            <person name="Sheehan J."/>
            <person name="Caffrey P."/>
        </authorList>
    </citation>
    <scope>NUCLEOTIDE SEQUENCE [LARGE SCALE GENOMIC DNA]</scope>
    <source>
        <strain evidence="4 5">DSM 43634</strain>
    </source>
</reference>
<dbReference type="PROSITE" id="PS50234">
    <property type="entry name" value="VWFA"/>
    <property type="match status" value="1"/>
</dbReference>
<gene>
    <name evidence="4" type="ORF">BG844_27425</name>
</gene>
<evidence type="ECO:0000313" key="5">
    <source>
        <dbReference type="Proteomes" id="UP000182486"/>
    </source>
</evidence>
<evidence type="ECO:0000256" key="1">
    <source>
        <dbReference type="SAM" id="MobiDB-lite"/>
    </source>
</evidence>
<dbReference type="InterPro" id="IPR002035">
    <property type="entry name" value="VWF_A"/>
</dbReference>
<dbReference type="Pfam" id="PF00092">
    <property type="entry name" value="VWA"/>
    <property type="match status" value="1"/>
</dbReference>
<feature type="domain" description="VWFA" evidence="2">
    <location>
        <begin position="300"/>
        <end position="492"/>
    </location>
</feature>
<proteinExistence type="predicted"/>
<dbReference type="PROSITE" id="PS51468">
    <property type="entry name" value="VIT"/>
    <property type="match status" value="1"/>
</dbReference>
<dbReference type="Pfam" id="PF08487">
    <property type="entry name" value="VIT"/>
    <property type="match status" value="1"/>
</dbReference>
<dbReference type="InterPro" id="IPR036465">
    <property type="entry name" value="vWFA_dom_sf"/>
</dbReference>
<dbReference type="InterPro" id="IPR013694">
    <property type="entry name" value="VIT"/>
</dbReference>
<sequence>MTLSVTPMEPAELGRIRVLPGAGLGTLRTDRGNLPLDRLDVQTRISGLVARTTVTTEFVNAYDTALEATYVFPLPDRAAVTGMTMTADGRTVEAELQERGAAREAYDRAVEAGQRASIAEEERPDVFTMRVGNIVPGERVAVELTLVGPLPWEDGAATFRFPLVVAPRYVPGVPLPGTPVGDGQARDTDAVPDASRITPPVLLPGFPNPLRLSIGVDIDTAGLPLSEVRSSLHTVTTAGTRIEIAPGERADRDFVLRLPYAGDGSGAVCVPDPEADEPGGTYQLVVLPPADADAPARPKDVVLLLDRSGSMRGWKMVAARRAAARVVDTLTAADRFAVLTFDHQIDHPQDLGDGLAEATDRHRFRAVEHLARADARGGTELLAPLREGLTLLSAPAGSDLPPTPTAGHDQSATGGRDRVLVLVTDGQVGNEDQILAEVGALVGRIRIHTVGIDRAVNAGFLGRLATLGAGRCELVESEDRLDEAMERIHRRIGAPLVTDVTVTGVDPVRPQSIFPGVPLVLFGRYTGTAPASVTVHGRTRDDKGFAVQVPAELREEPAVTAQWARARLRELEDRYAAGENGLEKEIVATSLRYGVLCRFTAFVAVDSRVVHEGGERRRVTQPVETPSGWEMADQTVSQPFLIAGAAAPMPFAAAAPSGPPPGGFPPVPPAPPAYPVPQAPGTPAPPLPPPPPAPGVPAPTAAPGAPRFAPARGSVRGPQPFAAMPSAVMARGGARTAGAAGVTLESLASIVAVEAARLREADDRPAAQRRDLLADLGSRLAAVLEGVTGPEVAALRELVERLRAPGDLTADWAYARQVLDGFAPARPGRKAFWKR</sequence>
<feature type="compositionally biased region" description="Pro residues" evidence="1">
    <location>
        <begin position="660"/>
        <end position="697"/>
    </location>
</feature>
<accession>A0A1K0GGF3</accession>
<feature type="region of interest" description="Disordered" evidence="1">
    <location>
        <begin position="394"/>
        <end position="414"/>
    </location>
</feature>
<dbReference type="Proteomes" id="UP000182486">
    <property type="component" value="Unassembled WGS sequence"/>
</dbReference>
<evidence type="ECO:0000259" key="3">
    <source>
        <dbReference type="PROSITE" id="PS51468"/>
    </source>
</evidence>
<dbReference type="PANTHER" id="PTHR45737:SF6">
    <property type="entry name" value="VON WILLEBRAND FACTOR A DOMAIN-CONTAINING PROTEIN 5A"/>
    <property type="match status" value="1"/>
</dbReference>
<dbReference type="SMART" id="SM00609">
    <property type="entry name" value="VIT"/>
    <property type="match status" value="1"/>
</dbReference>
<dbReference type="Gene3D" id="3.40.50.410">
    <property type="entry name" value="von Willebrand factor, type A domain"/>
    <property type="match status" value="1"/>
</dbReference>
<protein>
    <submittedName>
        <fullName evidence="4">Trypsin</fullName>
    </submittedName>
</protein>
<feature type="domain" description="VIT" evidence="3">
    <location>
        <begin position="20"/>
        <end position="148"/>
    </location>
</feature>
<keyword evidence="5" id="KW-1185">Reference proteome</keyword>
<dbReference type="EMBL" id="MEIA01000391">
    <property type="protein sequence ID" value="OJF11262.1"/>
    <property type="molecule type" value="Genomic_DNA"/>
</dbReference>